<evidence type="ECO:0000256" key="2">
    <source>
        <dbReference type="ARBA" id="ARBA00022630"/>
    </source>
</evidence>
<evidence type="ECO:0000256" key="1">
    <source>
        <dbReference type="ARBA" id="ARBA00001974"/>
    </source>
</evidence>
<dbReference type="PANTHER" id="PTHR43557">
    <property type="entry name" value="APOPTOSIS-INDUCING FACTOR 1"/>
    <property type="match status" value="1"/>
</dbReference>
<comment type="cofactor">
    <cofactor evidence="1">
        <name>FAD</name>
        <dbReference type="ChEBI" id="CHEBI:57692"/>
    </cofactor>
</comment>
<dbReference type="Gene3D" id="3.50.50.60">
    <property type="entry name" value="FAD/NAD(P)-binding domain"/>
    <property type="match status" value="1"/>
</dbReference>
<name>A0ABW3BHT3_9ACTN</name>
<dbReference type="InterPro" id="IPR023753">
    <property type="entry name" value="FAD/NAD-binding_dom"/>
</dbReference>
<feature type="domain" description="FAD/NAD(P)-binding" evidence="5">
    <location>
        <begin position="6"/>
        <end position="63"/>
    </location>
</feature>
<dbReference type="Proteomes" id="UP001596956">
    <property type="component" value="Unassembled WGS sequence"/>
</dbReference>
<evidence type="ECO:0000259" key="5">
    <source>
        <dbReference type="Pfam" id="PF07992"/>
    </source>
</evidence>
<evidence type="ECO:0000256" key="4">
    <source>
        <dbReference type="ARBA" id="ARBA00023002"/>
    </source>
</evidence>
<reference evidence="7" key="1">
    <citation type="journal article" date="2019" name="Int. J. Syst. Evol. Microbiol.">
        <title>The Global Catalogue of Microorganisms (GCM) 10K type strain sequencing project: providing services to taxonomists for standard genome sequencing and annotation.</title>
        <authorList>
            <consortium name="The Broad Institute Genomics Platform"/>
            <consortium name="The Broad Institute Genome Sequencing Center for Infectious Disease"/>
            <person name="Wu L."/>
            <person name="Ma J."/>
        </authorList>
    </citation>
    <scope>NUCLEOTIDE SEQUENCE [LARGE SCALE GENOMIC DNA]</scope>
    <source>
        <strain evidence="7">CCUG 63369</strain>
    </source>
</reference>
<feature type="non-terminal residue" evidence="6">
    <location>
        <position position="86"/>
    </location>
</feature>
<keyword evidence="2" id="KW-0285">Flavoprotein</keyword>
<comment type="caution">
    <text evidence="6">The sequence shown here is derived from an EMBL/GenBank/DDBJ whole genome shotgun (WGS) entry which is preliminary data.</text>
</comment>
<dbReference type="EMBL" id="JBHTHR010000657">
    <property type="protein sequence ID" value="MFD0802938.1"/>
    <property type="molecule type" value="Genomic_DNA"/>
</dbReference>
<proteinExistence type="predicted"/>
<evidence type="ECO:0000256" key="3">
    <source>
        <dbReference type="ARBA" id="ARBA00022827"/>
    </source>
</evidence>
<dbReference type="InterPro" id="IPR036188">
    <property type="entry name" value="FAD/NAD-bd_sf"/>
</dbReference>
<sequence>MGEIRDIAIAGAGMAGLHTAEALREAGFEGRITMIGEEEHRPYSRPPLSKEFLTGKGAPASVALRDDAAFEALDLDLRLGRRAQRL</sequence>
<dbReference type="PANTHER" id="PTHR43557:SF2">
    <property type="entry name" value="RIESKE DOMAIN-CONTAINING PROTEIN-RELATED"/>
    <property type="match status" value="1"/>
</dbReference>
<dbReference type="Pfam" id="PF07992">
    <property type="entry name" value="Pyr_redox_2"/>
    <property type="match status" value="1"/>
</dbReference>
<gene>
    <name evidence="6" type="ORF">ACFQZU_16645</name>
</gene>
<evidence type="ECO:0000313" key="6">
    <source>
        <dbReference type="EMBL" id="MFD0802938.1"/>
    </source>
</evidence>
<keyword evidence="7" id="KW-1185">Reference proteome</keyword>
<accession>A0ABW3BHT3</accession>
<evidence type="ECO:0000313" key="7">
    <source>
        <dbReference type="Proteomes" id="UP001596956"/>
    </source>
</evidence>
<keyword evidence="3" id="KW-0274">FAD</keyword>
<protein>
    <submittedName>
        <fullName evidence="6">FAD-dependent oxidoreductase</fullName>
    </submittedName>
</protein>
<dbReference type="SUPFAM" id="SSF51905">
    <property type="entry name" value="FAD/NAD(P)-binding domain"/>
    <property type="match status" value="1"/>
</dbReference>
<keyword evidence="4" id="KW-0560">Oxidoreductase</keyword>
<dbReference type="InterPro" id="IPR050446">
    <property type="entry name" value="FAD-oxidoreductase/Apoptosis"/>
</dbReference>
<organism evidence="6 7">
    <name type="scientific">Streptomonospora algeriensis</name>
    <dbReference type="NCBI Taxonomy" id="995084"/>
    <lineage>
        <taxon>Bacteria</taxon>
        <taxon>Bacillati</taxon>
        <taxon>Actinomycetota</taxon>
        <taxon>Actinomycetes</taxon>
        <taxon>Streptosporangiales</taxon>
        <taxon>Nocardiopsidaceae</taxon>
        <taxon>Streptomonospora</taxon>
    </lineage>
</organism>